<proteinExistence type="predicted"/>
<organism evidence="2 3">
    <name type="scientific">Atlantibacter subterraneus</name>
    <dbReference type="NCBI Taxonomy" id="255519"/>
    <lineage>
        <taxon>Bacteria</taxon>
        <taxon>Pseudomonadati</taxon>
        <taxon>Pseudomonadota</taxon>
        <taxon>Gammaproteobacteria</taxon>
        <taxon>Enterobacterales</taxon>
        <taxon>Enterobacteriaceae</taxon>
        <taxon>Atlantibacter</taxon>
    </lineage>
</organism>
<keyword evidence="1" id="KW-1133">Transmembrane helix</keyword>
<name>A0ABU4DW33_9ENTR</name>
<dbReference type="EMBL" id="JAWLOF010000001">
    <property type="protein sequence ID" value="MDV7021078.1"/>
    <property type="molecule type" value="Genomic_DNA"/>
</dbReference>
<gene>
    <name evidence="2" type="ORF">R4P48_00075</name>
</gene>
<reference evidence="2 3" key="1">
    <citation type="submission" date="2023-10" db="EMBL/GenBank/DDBJ databases">
        <authorList>
            <person name="Dale J."/>
        </authorList>
    </citation>
    <scope>NUCLEOTIDE SEQUENCE [LARGE SCALE GENOMIC DNA]</scope>
    <source>
        <strain evidence="2 3">2023EL-00970</strain>
    </source>
</reference>
<evidence type="ECO:0000256" key="1">
    <source>
        <dbReference type="SAM" id="Phobius"/>
    </source>
</evidence>
<evidence type="ECO:0000313" key="2">
    <source>
        <dbReference type="EMBL" id="MDV7021078.1"/>
    </source>
</evidence>
<accession>A0ABU4DW33</accession>
<sequence>MNTFSIIAIPFFVTAVVMLTLGATRKNRACFIVGGVFMASTVVNAVIGMAL</sequence>
<keyword evidence="1" id="KW-0812">Transmembrane</keyword>
<comment type="caution">
    <text evidence="2">The sequence shown here is derived from an EMBL/GenBank/DDBJ whole genome shotgun (WGS) entry which is preliminary data.</text>
</comment>
<feature type="transmembrane region" description="Helical" evidence="1">
    <location>
        <begin position="30"/>
        <end position="50"/>
    </location>
</feature>
<keyword evidence="3" id="KW-1185">Reference proteome</keyword>
<protein>
    <submittedName>
        <fullName evidence="2">Uncharacterized protein</fullName>
    </submittedName>
</protein>
<keyword evidence="1" id="KW-0472">Membrane</keyword>
<evidence type="ECO:0000313" key="3">
    <source>
        <dbReference type="Proteomes" id="UP001187066"/>
    </source>
</evidence>
<feature type="transmembrane region" description="Helical" evidence="1">
    <location>
        <begin position="6"/>
        <end position="23"/>
    </location>
</feature>
<dbReference type="RefSeq" id="WP_192798664.1">
    <property type="nucleotide sequence ID" value="NZ_DAMBXK010000019.1"/>
</dbReference>
<dbReference type="Proteomes" id="UP001187066">
    <property type="component" value="Unassembled WGS sequence"/>
</dbReference>